<accession>A0A4R1F6L3</accession>
<name>A0A4R1F6L3_9NOCA</name>
<dbReference type="AlphaFoldDB" id="A0A4R1F6L3"/>
<dbReference type="EMBL" id="SMFR01000008">
    <property type="protein sequence ID" value="TCJ89976.1"/>
    <property type="molecule type" value="Genomic_DNA"/>
</dbReference>
<evidence type="ECO:0000313" key="2">
    <source>
        <dbReference type="Proteomes" id="UP000294856"/>
    </source>
</evidence>
<organism evidence="1 2">
    <name type="scientific">Nocardia alba</name>
    <dbReference type="NCBI Taxonomy" id="225051"/>
    <lineage>
        <taxon>Bacteria</taxon>
        <taxon>Bacillati</taxon>
        <taxon>Actinomycetota</taxon>
        <taxon>Actinomycetes</taxon>
        <taxon>Mycobacteriales</taxon>
        <taxon>Nocardiaceae</taxon>
        <taxon>Nocardia</taxon>
    </lineage>
</organism>
<comment type="caution">
    <text evidence="1">The sequence shown here is derived from an EMBL/GenBank/DDBJ whole genome shotgun (WGS) entry which is preliminary data.</text>
</comment>
<dbReference type="STRING" id="1210063.GCA_001612665_05697"/>
<proteinExistence type="predicted"/>
<reference evidence="1 2" key="1">
    <citation type="submission" date="2019-03" db="EMBL/GenBank/DDBJ databases">
        <title>Genomic Encyclopedia of Type Strains, Phase IV (KMG-IV): sequencing the most valuable type-strain genomes for metagenomic binning, comparative biology and taxonomic classification.</title>
        <authorList>
            <person name="Goeker M."/>
        </authorList>
    </citation>
    <scope>NUCLEOTIDE SEQUENCE [LARGE SCALE GENOMIC DNA]</scope>
    <source>
        <strain evidence="1 2">DSM 44684</strain>
    </source>
</reference>
<evidence type="ECO:0000313" key="1">
    <source>
        <dbReference type="EMBL" id="TCJ89976.1"/>
    </source>
</evidence>
<keyword evidence="2" id="KW-1185">Reference proteome</keyword>
<gene>
    <name evidence="1" type="ORF">DFR71_6269</name>
</gene>
<sequence>MMVGDLVRIGAGGTSQFRVVEIEGTHARILGTLGAPGSYEFSMRLADLTPWTD</sequence>
<dbReference type="Proteomes" id="UP000294856">
    <property type="component" value="Unassembled WGS sequence"/>
</dbReference>
<protein>
    <submittedName>
        <fullName evidence="1">Uncharacterized protein</fullName>
    </submittedName>
</protein>